<comment type="caution">
    <text evidence="8">The sequence shown here is derived from an EMBL/GenBank/DDBJ whole genome shotgun (WGS) entry which is preliminary data.</text>
</comment>
<dbReference type="Proteomes" id="UP001558713">
    <property type="component" value="Unassembled WGS sequence"/>
</dbReference>
<dbReference type="Gene3D" id="3.30.890.10">
    <property type="entry name" value="Methyl-cpg-binding Protein 2, Chain A"/>
    <property type="match status" value="1"/>
</dbReference>
<accession>A0ABD0ZA95</accession>
<dbReference type="InterPro" id="IPR016177">
    <property type="entry name" value="DNA-bd_dom_sf"/>
</dbReference>
<evidence type="ECO:0000256" key="3">
    <source>
        <dbReference type="ARBA" id="ARBA00023125"/>
    </source>
</evidence>
<dbReference type="PROSITE" id="PS50982">
    <property type="entry name" value="MBD"/>
    <property type="match status" value="1"/>
</dbReference>
<dbReference type="GO" id="GO:0003677">
    <property type="term" value="F:DNA binding"/>
    <property type="evidence" value="ECO:0007669"/>
    <property type="project" value="UniProtKB-KW"/>
</dbReference>
<evidence type="ECO:0000256" key="4">
    <source>
        <dbReference type="ARBA" id="ARBA00023163"/>
    </source>
</evidence>
<comment type="subcellular location">
    <subcellularLocation>
        <location evidence="1">Nucleus</location>
    </subcellularLocation>
</comment>
<dbReference type="Pfam" id="PF01429">
    <property type="entry name" value="MBD"/>
    <property type="match status" value="1"/>
</dbReference>
<sequence>MSNGTDQAQPPPENTANPAESKLNGTDQVKPPPENTANPQESKSRKRASPGDDNWLPPDWRTEVRVRTSGTKAGVVDKFYYEPVTNRKFRSRNEVLYYLENGTPKKKATKRADNGEMTPEHSEGQGSSKRQTKSNKRANEPPPPPMPLNFDFLNVPEKVIWTGTNGSEEAWWPFIGDYKIQESVRRDWGRAFTFVTAQNYGETMF</sequence>
<dbReference type="AlphaFoldDB" id="A0ABD0ZA95"/>
<proteinExistence type="predicted"/>
<keyword evidence="9" id="KW-1185">Reference proteome</keyword>
<dbReference type="PANTHER" id="PTHR12396">
    <property type="entry name" value="METHYL-CPG BINDING PROTEIN, MBD"/>
    <property type="match status" value="1"/>
</dbReference>
<evidence type="ECO:0000256" key="5">
    <source>
        <dbReference type="ARBA" id="ARBA00023242"/>
    </source>
</evidence>
<evidence type="ECO:0000256" key="6">
    <source>
        <dbReference type="SAM" id="MobiDB-lite"/>
    </source>
</evidence>
<dbReference type="SUPFAM" id="SSF54171">
    <property type="entry name" value="DNA-binding domain"/>
    <property type="match status" value="1"/>
</dbReference>
<dbReference type="GO" id="GO:0005634">
    <property type="term" value="C:nucleus"/>
    <property type="evidence" value="ECO:0007669"/>
    <property type="project" value="UniProtKB-SubCell"/>
</dbReference>
<name>A0ABD0ZA95_CARAN</name>
<dbReference type="EMBL" id="JBANAX010000934">
    <property type="protein sequence ID" value="KAL1188039.1"/>
    <property type="molecule type" value="Genomic_DNA"/>
</dbReference>
<protein>
    <submittedName>
        <fullName evidence="8">Methyl-CpG-binding domain-containing protein 5</fullName>
    </submittedName>
</protein>
<feature type="region of interest" description="Disordered" evidence="6">
    <location>
        <begin position="100"/>
        <end position="149"/>
    </location>
</feature>
<gene>
    <name evidence="8" type="ORF">V5N11_024438</name>
</gene>
<evidence type="ECO:0000313" key="8">
    <source>
        <dbReference type="EMBL" id="KAL1188039.1"/>
    </source>
</evidence>
<feature type="compositionally biased region" description="Basic and acidic residues" evidence="6">
    <location>
        <begin position="110"/>
        <end position="123"/>
    </location>
</feature>
<reference evidence="8 9" key="1">
    <citation type="submission" date="2024-04" db="EMBL/GenBank/DDBJ databases">
        <title>Genome assembly C_amara_ONT_v2.</title>
        <authorList>
            <person name="Yant L."/>
            <person name="Moore C."/>
            <person name="Slenker M."/>
        </authorList>
    </citation>
    <scope>NUCLEOTIDE SEQUENCE [LARGE SCALE GENOMIC DNA]</scope>
    <source>
        <tissue evidence="8">Leaf</tissue>
    </source>
</reference>
<dbReference type="CDD" id="cd01396">
    <property type="entry name" value="MeCP2_MBD"/>
    <property type="match status" value="1"/>
</dbReference>
<evidence type="ECO:0000256" key="1">
    <source>
        <dbReference type="ARBA" id="ARBA00004123"/>
    </source>
</evidence>
<keyword evidence="4" id="KW-0804">Transcription</keyword>
<keyword evidence="3" id="KW-0238">DNA-binding</keyword>
<evidence type="ECO:0000313" key="9">
    <source>
        <dbReference type="Proteomes" id="UP001558713"/>
    </source>
</evidence>
<feature type="compositionally biased region" description="Polar residues" evidence="6">
    <location>
        <begin position="1"/>
        <end position="27"/>
    </location>
</feature>
<dbReference type="FunFam" id="3.30.890.10:FF:000015">
    <property type="entry name" value="Methyl-CpG-binding domain-containing protein 5"/>
    <property type="match status" value="1"/>
</dbReference>
<feature type="region of interest" description="Disordered" evidence="6">
    <location>
        <begin position="1"/>
        <end position="83"/>
    </location>
</feature>
<keyword evidence="5" id="KW-0539">Nucleus</keyword>
<organism evidence="8 9">
    <name type="scientific">Cardamine amara subsp. amara</name>
    <dbReference type="NCBI Taxonomy" id="228776"/>
    <lineage>
        <taxon>Eukaryota</taxon>
        <taxon>Viridiplantae</taxon>
        <taxon>Streptophyta</taxon>
        <taxon>Embryophyta</taxon>
        <taxon>Tracheophyta</taxon>
        <taxon>Spermatophyta</taxon>
        <taxon>Magnoliopsida</taxon>
        <taxon>eudicotyledons</taxon>
        <taxon>Gunneridae</taxon>
        <taxon>Pentapetalae</taxon>
        <taxon>rosids</taxon>
        <taxon>malvids</taxon>
        <taxon>Brassicales</taxon>
        <taxon>Brassicaceae</taxon>
        <taxon>Cardamineae</taxon>
        <taxon>Cardamine</taxon>
    </lineage>
</organism>
<dbReference type="PANTHER" id="PTHR12396:SF59">
    <property type="entry name" value="METHYL-CPG-BINDING DOMAIN-CONTAINING PROTEIN 5"/>
    <property type="match status" value="1"/>
</dbReference>
<evidence type="ECO:0000256" key="2">
    <source>
        <dbReference type="ARBA" id="ARBA00023015"/>
    </source>
</evidence>
<dbReference type="InterPro" id="IPR001739">
    <property type="entry name" value="Methyl_CpG_DNA-bd"/>
</dbReference>
<keyword evidence="2" id="KW-0805">Transcription regulation</keyword>
<feature type="domain" description="MBD" evidence="7">
    <location>
        <begin position="46"/>
        <end position="122"/>
    </location>
</feature>
<evidence type="ECO:0000259" key="7">
    <source>
        <dbReference type="PROSITE" id="PS50982"/>
    </source>
</evidence>